<sequence length="127" mass="14953">MMMTERRSDFVLKGGYMVKRSQNKKRFTPVNYKTRWFELTRFYLSYYDIGNLEYWCYQLGLVQYDIDARRTAGVGVGTVGPPSSRRTGCRFFRQRTATENANRVRRSIQRKRPGKGDAGSTERPEKM</sequence>
<name>A0A182ISV6_ANOAO</name>
<dbReference type="AlphaFoldDB" id="A0A182ISV6"/>
<dbReference type="InterPro" id="IPR011993">
    <property type="entry name" value="PH-like_dom_sf"/>
</dbReference>
<organism evidence="2">
    <name type="scientific">Anopheles atroparvus</name>
    <name type="common">European mosquito</name>
    <dbReference type="NCBI Taxonomy" id="41427"/>
    <lineage>
        <taxon>Eukaryota</taxon>
        <taxon>Metazoa</taxon>
        <taxon>Ecdysozoa</taxon>
        <taxon>Arthropoda</taxon>
        <taxon>Hexapoda</taxon>
        <taxon>Insecta</taxon>
        <taxon>Pterygota</taxon>
        <taxon>Neoptera</taxon>
        <taxon>Endopterygota</taxon>
        <taxon>Diptera</taxon>
        <taxon>Nematocera</taxon>
        <taxon>Culicoidea</taxon>
        <taxon>Culicidae</taxon>
        <taxon>Anophelinae</taxon>
        <taxon>Anopheles</taxon>
    </lineage>
</organism>
<accession>A0A182ISV6</accession>
<dbReference type="EnsemblMetazoa" id="AATE004835-RA">
    <property type="protein sequence ID" value="AATE004835-PA.1"/>
    <property type="gene ID" value="AATE004835"/>
</dbReference>
<feature type="compositionally biased region" description="Basic residues" evidence="1">
    <location>
        <begin position="103"/>
        <end position="113"/>
    </location>
</feature>
<dbReference type="SUPFAM" id="SSF50729">
    <property type="entry name" value="PH domain-like"/>
    <property type="match status" value="1"/>
</dbReference>
<feature type="region of interest" description="Disordered" evidence="1">
    <location>
        <begin position="95"/>
        <end position="127"/>
    </location>
</feature>
<protein>
    <submittedName>
        <fullName evidence="2">Uncharacterized protein</fullName>
    </submittedName>
</protein>
<evidence type="ECO:0000313" key="2">
    <source>
        <dbReference type="EnsemblMetazoa" id="AATE004835-PA.1"/>
    </source>
</evidence>
<dbReference type="STRING" id="41427.A0A182ISV6"/>
<reference evidence="2" key="1">
    <citation type="submission" date="2022-08" db="UniProtKB">
        <authorList>
            <consortium name="EnsemblMetazoa"/>
        </authorList>
    </citation>
    <scope>IDENTIFICATION</scope>
    <source>
        <strain evidence="2">EBRO</strain>
    </source>
</reference>
<dbReference type="VEuPathDB" id="VectorBase:AATE004835"/>
<dbReference type="Gene3D" id="2.30.29.30">
    <property type="entry name" value="Pleckstrin-homology domain (PH domain)/Phosphotyrosine-binding domain (PTB)"/>
    <property type="match status" value="1"/>
</dbReference>
<evidence type="ECO:0000256" key="1">
    <source>
        <dbReference type="SAM" id="MobiDB-lite"/>
    </source>
</evidence>
<proteinExistence type="predicted"/>